<evidence type="ECO:0000313" key="1">
    <source>
        <dbReference type="EMBL" id="CAI9714370.1"/>
    </source>
</evidence>
<gene>
    <name evidence="1" type="ORF">MRATA1EN3_LOCUS25583</name>
</gene>
<name>A0ACB0FMN5_RANTA</name>
<dbReference type="Proteomes" id="UP001162501">
    <property type="component" value="Chromosome 9"/>
</dbReference>
<proteinExistence type="predicted"/>
<dbReference type="EMBL" id="OX596093">
    <property type="protein sequence ID" value="CAI9714370.1"/>
    <property type="molecule type" value="Genomic_DNA"/>
</dbReference>
<organism evidence="1 2">
    <name type="scientific">Rangifer tarandus platyrhynchus</name>
    <name type="common">Svalbard reindeer</name>
    <dbReference type="NCBI Taxonomy" id="3082113"/>
    <lineage>
        <taxon>Eukaryota</taxon>
        <taxon>Metazoa</taxon>
        <taxon>Chordata</taxon>
        <taxon>Craniata</taxon>
        <taxon>Vertebrata</taxon>
        <taxon>Euteleostomi</taxon>
        <taxon>Mammalia</taxon>
        <taxon>Eutheria</taxon>
        <taxon>Laurasiatheria</taxon>
        <taxon>Artiodactyla</taxon>
        <taxon>Ruminantia</taxon>
        <taxon>Pecora</taxon>
        <taxon>Cervidae</taxon>
        <taxon>Odocoileinae</taxon>
        <taxon>Rangifer</taxon>
    </lineage>
</organism>
<accession>A0ACB0FMN5</accession>
<protein>
    <submittedName>
        <fullName evidence="1">Uncharacterized protein</fullName>
    </submittedName>
</protein>
<reference evidence="1" key="1">
    <citation type="submission" date="2023-05" db="EMBL/GenBank/DDBJ databases">
        <authorList>
            <consortium name="ELIXIR-Norway"/>
        </authorList>
    </citation>
    <scope>NUCLEOTIDE SEQUENCE</scope>
</reference>
<evidence type="ECO:0000313" key="2">
    <source>
        <dbReference type="Proteomes" id="UP001162501"/>
    </source>
</evidence>
<sequence>METRQPGAESEGSSLPMSRCGWPGPTGRVDGVEKENLQPETKGATREGPPGAETPSPILQAARCRTGRADHAGARGTPVRGEGPSTAMRQGQAQVLTRTHRPTASRQPLPLSPAAPDQLQEELRPEAQALLRLPKAHSQSHKIPEAREEADSIPAIPSGV</sequence>